<evidence type="ECO:0000259" key="3">
    <source>
        <dbReference type="SMART" id="SM00829"/>
    </source>
</evidence>
<dbReference type="InterPro" id="IPR013154">
    <property type="entry name" value="ADH-like_N"/>
</dbReference>
<keyword evidence="5" id="KW-1185">Reference proteome</keyword>
<protein>
    <submittedName>
        <fullName evidence="4">Zinc-dependent alcohol dehydrogenase family protein</fullName>
    </submittedName>
</protein>
<comment type="caution">
    <text evidence="4">The sequence shown here is derived from an EMBL/GenBank/DDBJ whole genome shotgun (WGS) entry which is preliminary data.</text>
</comment>
<feature type="domain" description="Enoyl reductase (ER)" evidence="3">
    <location>
        <begin position="11"/>
        <end position="328"/>
    </location>
</feature>
<dbReference type="Proteomes" id="UP001501074">
    <property type="component" value="Unassembled WGS sequence"/>
</dbReference>
<gene>
    <name evidence="4" type="ORF">GCM10022223_28380</name>
</gene>
<reference evidence="5" key="1">
    <citation type="journal article" date="2019" name="Int. J. Syst. Evol. Microbiol.">
        <title>The Global Catalogue of Microorganisms (GCM) 10K type strain sequencing project: providing services to taxonomists for standard genome sequencing and annotation.</title>
        <authorList>
            <consortium name="The Broad Institute Genomics Platform"/>
            <consortium name="The Broad Institute Genome Sequencing Center for Infectious Disease"/>
            <person name="Wu L."/>
            <person name="Ma J."/>
        </authorList>
    </citation>
    <scope>NUCLEOTIDE SEQUENCE [LARGE SCALE GENOMIC DNA]</scope>
    <source>
        <strain evidence="5">JCM 16902</strain>
    </source>
</reference>
<evidence type="ECO:0000256" key="1">
    <source>
        <dbReference type="ARBA" id="ARBA00022857"/>
    </source>
</evidence>
<dbReference type="Gene3D" id="3.90.180.10">
    <property type="entry name" value="Medium-chain alcohol dehydrogenases, catalytic domain"/>
    <property type="match status" value="1"/>
</dbReference>
<dbReference type="InterPro" id="IPR036291">
    <property type="entry name" value="NAD(P)-bd_dom_sf"/>
</dbReference>
<dbReference type="SUPFAM" id="SSF50129">
    <property type="entry name" value="GroES-like"/>
    <property type="match status" value="1"/>
</dbReference>
<dbReference type="InterPro" id="IPR020843">
    <property type="entry name" value="ER"/>
</dbReference>
<dbReference type="Gene3D" id="3.40.50.720">
    <property type="entry name" value="NAD(P)-binding Rossmann-like Domain"/>
    <property type="match status" value="1"/>
</dbReference>
<keyword evidence="2" id="KW-0560">Oxidoreductase</keyword>
<dbReference type="CDD" id="cd08268">
    <property type="entry name" value="MDR2"/>
    <property type="match status" value="1"/>
</dbReference>
<evidence type="ECO:0000313" key="5">
    <source>
        <dbReference type="Proteomes" id="UP001501074"/>
    </source>
</evidence>
<dbReference type="PANTHER" id="PTHR48106:SF5">
    <property type="entry name" value="ZINC-CONTAINING ALCOHOL DEHYDROGENASE"/>
    <property type="match status" value="1"/>
</dbReference>
<dbReference type="PANTHER" id="PTHR48106">
    <property type="entry name" value="QUINONE OXIDOREDUCTASE PIG3-RELATED"/>
    <property type="match status" value="1"/>
</dbReference>
<proteinExistence type="predicted"/>
<dbReference type="SUPFAM" id="SSF51735">
    <property type="entry name" value="NAD(P)-binding Rossmann-fold domains"/>
    <property type="match status" value="1"/>
</dbReference>
<sequence length="331" mass="34343">MARQVRFEQLGGPEVLHLEEVTLPAPAPGECHIAVSAIGLNRAELGFRQGRYIDVPQTFPAGLGYEAAGRVLRTGDASGDFVEGQAVSVLPTFSMNDYATYGDEALVPVQALVARDPDSDPITHAAAWMQYLTAYGALADIGGTGAGDTVVVTAAASSVGLAAIQIARLRGARALAVLRPTDLQDPVLAAGADAVIVQGADEIAASVLDHTDGRGAELVFDAVAGPGVRELARATATGGTIIIHGTLSGQPTPFPGTDTMRALSVRSYTLFEITRDPARLAVARGDISAGLADGTLKPLIDRIFPLDDIVEAHRYMESGQARAGKVVAVVQ</sequence>
<keyword evidence="1" id="KW-0521">NADP</keyword>
<evidence type="ECO:0000313" key="4">
    <source>
        <dbReference type="EMBL" id="GAA3610601.1"/>
    </source>
</evidence>
<dbReference type="RefSeq" id="WP_231482294.1">
    <property type="nucleotide sequence ID" value="NZ_BAAAZO010000004.1"/>
</dbReference>
<dbReference type="SMART" id="SM00829">
    <property type="entry name" value="PKS_ER"/>
    <property type="match status" value="1"/>
</dbReference>
<accession>A0ABP6ZI98</accession>
<dbReference type="InterPro" id="IPR011032">
    <property type="entry name" value="GroES-like_sf"/>
</dbReference>
<dbReference type="EMBL" id="BAAAZO010000004">
    <property type="protein sequence ID" value="GAA3610601.1"/>
    <property type="molecule type" value="Genomic_DNA"/>
</dbReference>
<name>A0ABP6ZI98_9ACTN</name>
<evidence type="ECO:0000256" key="2">
    <source>
        <dbReference type="ARBA" id="ARBA00023002"/>
    </source>
</evidence>
<dbReference type="Pfam" id="PF13602">
    <property type="entry name" value="ADH_zinc_N_2"/>
    <property type="match status" value="1"/>
</dbReference>
<dbReference type="Pfam" id="PF08240">
    <property type="entry name" value="ADH_N"/>
    <property type="match status" value="1"/>
</dbReference>
<organism evidence="4 5">
    <name type="scientific">Kineosporia mesophila</name>
    <dbReference type="NCBI Taxonomy" id="566012"/>
    <lineage>
        <taxon>Bacteria</taxon>
        <taxon>Bacillati</taxon>
        <taxon>Actinomycetota</taxon>
        <taxon>Actinomycetes</taxon>
        <taxon>Kineosporiales</taxon>
        <taxon>Kineosporiaceae</taxon>
        <taxon>Kineosporia</taxon>
    </lineage>
</organism>